<dbReference type="InterPro" id="IPR001119">
    <property type="entry name" value="SLH_dom"/>
</dbReference>
<evidence type="ECO:0000313" key="4">
    <source>
        <dbReference type="EMBL" id="HIV03486.1"/>
    </source>
</evidence>
<dbReference type="PROSITE" id="PS51257">
    <property type="entry name" value="PROKAR_LIPOPROTEIN"/>
    <property type="match status" value="1"/>
</dbReference>
<comment type="caution">
    <text evidence="4">The sequence shown here is derived from an EMBL/GenBank/DDBJ whole genome shotgun (WGS) entry which is preliminary data.</text>
</comment>
<sequence>MKKTLALFMACAMMLSCAVAAGAASFSDMAGANWDWARDTVYELADQGIIRGYSDGTYQPNNSVTNQEAFTLFARIVGVNDAVNEAAVAAAQEQYADVAARYNTYATKELCFMLYRGIFTEAELDAYLSEATKNNELLRHEAAVLITKVMGGEEEVKNTVMYVFDYVDANEIPAESKGYVDFVSRKGIMQGMEDNKFSPNTSVTRAQVAIMLKKTMDVMSLSHASGTISDVNASARSFVLNGNTYTATDRTGINLDGQHVSFDALENGDEVVVTTDYQGLWAIDATSGVPATTETVTGVFNGSLTDTRGTFLKVYDLEEGVSSVQDYQLSPDGVTYTYEGKLSAILSNFSIGDLVTLTITNGQVTAVSGEPKVKTVTGAYVSEMGVSPAATITITHADAAYDGKVYTISGSVYVSRNGRTASLRDILPGDKVDLELEYGVVTEISATSRSSTATGTITEITIGTNTSGIELDINGVTESYVIVRDTEIYVNDEVGTLYDLRLGDSVTVNIESDAVTRLTVRSVAQVETMTGTVEVVNVSYGFISMNVTDTAGNVTTQQVFVKDGASIIGTDGGTRKTLSDIKAGDTILVKGAMNMGAFEATSIVIL</sequence>
<protein>
    <submittedName>
        <fullName evidence="4">S-layer homology domain-containing protein</fullName>
    </submittedName>
</protein>
<keyword evidence="2" id="KW-0732">Signal</keyword>
<feature type="domain" description="SLH" evidence="3">
    <location>
        <begin position="23"/>
        <end position="87"/>
    </location>
</feature>
<evidence type="ECO:0000313" key="5">
    <source>
        <dbReference type="Proteomes" id="UP000886743"/>
    </source>
</evidence>
<dbReference type="Pfam" id="PF00395">
    <property type="entry name" value="SLH"/>
    <property type="match status" value="2"/>
</dbReference>
<accession>A0A9D1NIH0</accession>
<dbReference type="PANTHER" id="PTHR43308">
    <property type="entry name" value="OUTER MEMBRANE PROTEIN ALPHA-RELATED"/>
    <property type="match status" value="1"/>
</dbReference>
<feature type="signal peptide" evidence="2">
    <location>
        <begin position="1"/>
        <end position="20"/>
    </location>
</feature>
<dbReference type="InterPro" id="IPR051465">
    <property type="entry name" value="Cell_Envelope_Struct_Comp"/>
</dbReference>
<dbReference type="Proteomes" id="UP000886743">
    <property type="component" value="Unassembled WGS sequence"/>
</dbReference>
<evidence type="ECO:0000259" key="3">
    <source>
        <dbReference type="PROSITE" id="PS51272"/>
    </source>
</evidence>
<gene>
    <name evidence="4" type="ORF">IAC74_07915</name>
</gene>
<dbReference type="AlphaFoldDB" id="A0A9D1NIH0"/>
<evidence type="ECO:0000256" key="2">
    <source>
        <dbReference type="SAM" id="SignalP"/>
    </source>
</evidence>
<feature type="chain" id="PRO_5039059442" evidence="2">
    <location>
        <begin position="21"/>
        <end position="606"/>
    </location>
</feature>
<keyword evidence="1" id="KW-0677">Repeat</keyword>
<proteinExistence type="predicted"/>
<feature type="domain" description="SLH" evidence="3">
    <location>
        <begin position="163"/>
        <end position="226"/>
    </location>
</feature>
<dbReference type="PROSITE" id="PS51272">
    <property type="entry name" value="SLH"/>
    <property type="match status" value="2"/>
</dbReference>
<reference evidence="4" key="1">
    <citation type="submission" date="2020-10" db="EMBL/GenBank/DDBJ databases">
        <authorList>
            <person name="Gilroy R."/>
        </authorList>
    </citation>
    <scope>NUCLEOTIDE SEQUENCE</scope>
    <source>
        <strain evidence="4">4920</strain>
    </source>
</reference>
<dbReference type="EMBL" id="DVOF01000240">
    <property type="protein sequence ID" value="HIV03486.1"/>
    <property type="molecule type" value="Genomic_DNA"/>
</dbReference>
<organism evidence="4 5">
    <name type="scientific">Candidatus Aphodoplasma excrementigallinarum</name>
    <dbReference type="NCBI Taxonomy" id="2840673"/>
    <lineage>
        <taxon>Bacteria</taxon>
        <taxon>Bacillati</taxon>
        <taxon>Bacillota</taxon>
        <taxon>Clostridia</taxon>
        <taxon>Eubacteriales</taxon>
        <taxon>Candidatus Aphodoplasma</taxon>
    </lineage>
</organism>
<name>A0A9D1NIH0_9FIRM</name>
<reference evidence="4" key="2">
    <citation type="journal article" date="2021" name="PeerJ">
        <title>Extensive microbial diversity within the chicken gut microbiome revealed by metagenomics and culture.</title>
        <authorList>
            <person name="Gilroy R."/>
            <person name="Ravi A."/>
            <person name="Getino M."/>
            <person name="Pursley I."/>
            <person name="Horton D.L."/>
            <person name="Alikhan N.F."/>
            <person name="Baker D."/>
            <person name="Gharbi K."/>
            <person name="Hall N."/>
            <person name="Watson M."/>
            <person name="Adriaenssens E.M."/>
            <person name="Foster-Nyarko E."/>
            <person name="Jarju S."/>
            <person name="Secka A."/>
            <person name="Antonio M."/>
            <person name="Oren A."/>
            <person name="Chaudhuri R.R."/>
            <person name="La Ragione R."/>
            <person name="Hildebrand F."/>
            <person name="Pallen M.J."/>
        </authorList>
    </citation>
    <scope>NUCLEOTIDE SEQUENCE</scope>
    <source>
        <strain evidence="4">4920</strain>
    </source>
</reference>
<evidence type="ECO:0000256" key="1">
    <source>
        <dbReference type="ARBA" id="ARBA00022737"/>
    </source>
</evidence>